<dbReference type="InterPro" id="IPR001383">
    <property type="entry name" value="Ribosomal_bL28_bact-type"/>
</dbReference>
<dbReference type="Proteomes" id="UP000440041">
    <property type="component" value="Unassembled WGS sequence"/>
</dbReference>
<dbReference type="InterPro" id="IPR037147">
    <property type="entry name" value="Ribosomal_bL28_sf"/>
</dbReference>
<dbReference type="PANTHER" id="PTHR39080:SF1">
    <property type="entry name" value="LARGE RIBOSOMAL SUBUNIT PROTEIN BL28A"/>
    <property type="match status" value="1"/>
</dbReference>
<dbReference type="Gene3D" id="2.30.170.40">
    <property type="entry name" value="Ribosomal protein L28/L24"/>
    <property type="match status" value="1"/>
</dbReference>
<dbReference type="HAMAP" id="MF_00373">
    <property type="entry name" value="Ribosomal_bL28"/>
    <property type="match status" value="1"/>
</dbReference>
<gene>
    <name evidence="5" type="primary">rpmB</name>
    <name evidence="6" type="ORF">DSM100238_1296</name>
</gene>
<dbReference type="PANTHER" id="PTHR39080">
    <property type="entry name" value="50S RIBOSOMAL PROTEIN L28"/>
    <property type="match status" value="1"/>
</dbReference>
<evidence type="ECO:0000256" key="2">
    <source>
        <dbReference type="ARBA" id="ARBA00022980"/>
    </source>
</evidence>
<dbReference type="SUPFAM" id="SSF143800">
    <property type="entry name" value="L28p-like"/>
    <property type="match status" value="1"/>
</dbReference>
<reference evidence="6 7" key="1">
    <citation type="submission" date="2019-09" db="EMBL/GenBank/DDBJ databases">
        <title>Characterization of the phylogenetic diversity of two novel species belonging to the genus Bifidobacterium: Bifidobacterium cebidarum sp. nov. and Bifidobacterium leontopitheci sp. nov.</title>
        <authorList>
            <person name="Lugli G.A."/>
            <person name="Duranti S."/>
            <person name="Milani C."/>
            <person name="Turroni F."/>
            <person name="Ventura M."/>
        </authorList>
    </citation>
    <scope>NUCLEOTIDE SEQUENCE [LARGE SCALE GENOMIC DNA]</scope>
    <source>
        <strain evidence="6 7">DSM 100238</strain>
    </source>
</reference>
<evidence type="ECO:0000313" key="6">
    <source>
        <dbReference type="EMBL" id="KAB8297411.1"/>
    </source>
</evidence>
<dbReference type="Pfam" id="PF00830">
    <property type="entry name" value="Ribosomal_L28"/>
    <property type="match status" value="1"/>
</dbReference>
<evidence type="ECO:0000256" key="3">
    <source>
        <dbReference type="ARBA" id="ARBA00023274"/>
    </source>
</evidence>
<evidence type="ECO:0000256" key="5">
    <source>
        <dbReference type="HAMAP-Rule" id="MF_00373"/>
    </source>
</evidence>
<dbReference type="InterPro" id="IPR026569">
    <property type="entry name" value="Ribosomal_bL28"/>
</dbReference>
<evidence type="ECO:0000313" key="7">
    <source>
        <dbReference type="Proteomes" id="UP000440041"/>
    </source>
</evidence>
<sequence length="83" mass="9379">MRRSGRHDLQVTEMYRESIMAARCAVCGKGPQTGFTVSHSHIRNKRTFRPNLQPVRTTIDGQNVRLRVCVKCLKAGKVQRVAA</sequence>
<dbReference type="NCBIfam" id="TIGR00009">
    <property type="entry name" value="L28"/>
    <property type="match status" value="1"/>
</dbReference>
<accession>A0A6A2V8D1</accession>
<dbReference type="InterPro" id="IPR034704">
    <property type="entry name" value="Ribosomal_bL28/bL31-like_sf"/>
</dbReference>
<keyword evidence="7" id="KW-1185">Reference proteome</keyword>
<protein>
    <recommendedName>
        <fullName evidence="4 5">Large ribosomal subunit protein bL28</fullName>
    </recommendedName>
</protein>
<comment type="similarity">
    <text evidence="1 5">Belongs to the bacterial ribosomal protein bL28 family.</text>
</comment>
<comment type="caution">
    <text evidence="6">The sequence shown here is derived from an EMBL/GenBank/DDBJ whole genome shotgun (WGS) entry which is preliminary data.</text>
</comment>
<keyword evidence="2 5" id="KW-0689">Ribosomal protein</keyword>
<dbReference type="GO" id="GO:0005840">
    <property type="term" value="C:ribosome"/>
    <property type="evidence" value="ECO:0007669"/>
    <property type="project" value="UniProtKB-KW"/>
</dbReference>
<dbReference type="GO" id="GO:0006412">
    <property type="term" value="P:translation"/>
    <property type="evidence" value="ECO:0007669"/>
    <property type="project" value="UniProtKB-UniRule"/>
</dbReference>
<dbReference type="GO" id="GO:1990904">
    <property type="term" value="C:ribonucleoprotein complex"/>
    <property type="evidence" value="ECO:0007669"/>
    <property type="project" value="UniProtKB-KW"/>
</dbReference>
<dbReference type="AlphaFoldDB" id="A0A6A2V8D1"/>
<name>A0A6A2V8D1_9BIFI</name>
<organism evidence="6 7">
    <name type="scientific">Bifidobacterium apri</name>
    <dbReference type="NCBI Taxonomy" id="1769423"/>
    <lineage>
        <taxon>Bacteria</taxon>
        <taxon>Bacillati</taxon>
        <taxon>Actinomycetota</taxon>
        <taxon>Actinomycetes</taxon>
        <taxon>Bifidobacteriales</taxon>
        <taxon>Bifidobacteriaceae</taxon>
        <taxon>Bifidobacterium</taxon>
    </lineage>
</organism>
<dbReference type="InterPro" id="IPR050096">
    <property type="entry name" value="Bacterial_rp_bL28"/>
</dbReference>
<keyword evidence="3 5" id="KW-0687">Ribonucleoprotein</keyword>
<dbReference type="EMBL" id="WBSO01000010">
    <property type="protein sequence ID" value="KAB8297411.1"/>
    <property type="molecule type" value="Genomic_DNA"/>
</dbReference>
<dbReference type="GO" id="GO:0003735">
    <property type="term" value="F:structural constituent of ribosome"/>
    <property type="evidence" value="ECO:0007669"/>
    <property type="project" value="InterPro"/>
</dbReference>
<evidence type="ECO:0000256" key="4">
    <source>
        <dbReference type="ARBA" id="ARBA00035174"/>
    </source>
</evidence>
<proteinExistence type="inferred from homology"/>
<evidence type="ECO:0000256" key="1">
    <source>
        <dbReference type="ARBA" id="ARBA00008760"/>
    </source>
</evidence>